<dbReference type="Proteomes" id="UP000245119">
    <property type="component" value="Linkage Group LG13"/>
</dbReference>
<feature type="compositionally biased region" description="Acidic residues" evidence="5">
    <location>
        <begin position="455"/>
        <end position="465"/>
    </location>
</feature>
<gene>
    <name evidence="6" type="ORF">C0Q70_20535</name>
</gene>
<dbReference type="Pfam" id="PF12796">
    <property type="entry name" value="Ank_2"/>
    <property type="match status" value="2"/>
</dbReference>
<feature type="repeat" description="ANK" evidence="3">
    <location>
        <begin position="63"/>
        <end position="91"/>
    </location>
</feature>
<dbReference type="PANTHER" id="PTHR24193">
    <property type="entry name" value="ANKYRIN REPEAT PROTEIN"/>
    <property type="match status" value="1"/>
</dbReference>
<dbReference type="Gene3D" id="1.25.40.20">
    <property type="entry name" value="Ankyrin repeat-containing domain"/>
    <property type="match status" value="2"/>
</dbReference>
<feature type="region of interest" description="Disordered" evidence="5">
    <location>
        <begin position="885"/>
        <end position="905"/>
    </location>
</feature>
<dbReference type="InterPro" id="IPR050663">
    <property type="entry name" value="Ankyrin-SOCS_Box"/>
</dbReference>
<evidence type="ECO:0000256" key="2">
    <source>
        <dbReference type="ARBA" id="ARBA00023043"/>
    </source>
</evidence>
<keyword evidence="2 3" id="KW-0040">ANK repeat</keyword>
<feature type="repeat" description="ANK" evidence="3">
    <location>
        <begin position="162"/>
        <end position="194"/>
    </location>
</feature>
<dbReference type="PRINTS" id="PR01415">
    <property type="entry name" value="ANKYRIN"/>
</dbReference>
<keyword evidence="1" id="KW-0677">Repeat</keyword>
<feature type="compositionally biased region" description="Basic and acidic residues" evidence="5">
    <location>
        <begin position="466"/>
        <end position="476"/>
    </location>
</feature>
<feature type="region of interest" description="Disordered" evidence="5">
    <location>
        <begin position="291"/>
        <end position="330"/>
    </location>
</feature>
<evidence type="ECO:0000313" key="6">
    <source>
        <dbReference type="EMBL" id="PVD20041.1"/>
    </source>
</evidence>
<feature type="region of interest" description="Disordered" evidence="5">
    <location>
        <begin position="442"/>
        <end position="476"/>
    </location>
</feature>
<sequence length="998" mass="112630">MTSKRVRNLFSKFGRTKSQSTTDLSEWSKTDEKLMKAVEATDIKKVSSILSRKSMVPTKLGPRGHSIFHVACAIGNMQIVEMLLKETDDVNDCTIQGNTCLQLAAAKGHAQIAQCLIQSAAEVDMRDSNEMTALHHACAGLHHGCVQVLLQGGADPHSTDKSGKTPLFYAAHRGDVNICKLLIDKGADVNAGDKIQMTPLVIAAREGNRDVCEFLLKRGANANHTDREGRTALQHALKAGHTELKEVFASAPAQASWNLNNTVEAVSTTHQEPVPLRSYSSPQEDIVTRFTHNDSPAPQGTADKVQPLAGSDTEKANHSDSMTLQHDKGSVSIPAEQLALLTKETKIYKELKAEHEQLSEEYHTLSIENLRLRDRVEYLQHQSNVKNEQEIKLLPQEVQDEIKNLKNLLDEEKERRQELEGKLLAKHTDEVEGKLLVRQADEAEATVKESHDTDSWQESDEELYESSDKKTKSGNNVEDKQMVALLRSQILALRQENDQLKEKLQPREAADDQKVARVVSNEELVRTNMTLKTELQSLQRTITALEEEKSALQNKVDMLEEEKASIPSDKVAVMRSHKLMEEVKFDEEGFVDGQDLTKEEFLQAQNEHLKDHCSVLTEELVKLRGTFDAILKAGDNLQVDYDQLQAEKEKIHDRLEAVIREKEEVVKENEFLLSDGNALHEDLKKLIQELEKMQDKYNKVCAEKEELERQATAITIASKVGEVARLLEEREKMQQRLRDAEKTLEKLTHDQAILLEEVQSLQERNAAASQEIEALQAELEEAENMAAQHEALTKDYNQLEIDFNELLKDKERLEQDLLNQAGSTSPTPKHRLPSHTVETELWLEERDLLVAERDQLELTIKELATENALLEKKLELAQRKILESESGGVEKAPGSFPRTNQGQSHLERMLEEVTRENGELEEELAHAQDQIADLEARLESSQREEDEGEDIEALRASVTQLELTVAELSRENVQLENDLLNSRNSSKLHEKHWTANGC</sequence>
<dbReference type="Pfam" id="PF00023">
    <property type="entry name" value="Ank"/>
    <property type="match status" value="1"/>
</dbReference>
<name>A0A2T7NFU2_POMCA</name>
<dbReference type="EMBL" id="PZQS01000013">
    <property type="protein sequence ID" value="PVD20041.1"/>
    <property type="molecule type" value="Genomic_DNA"/>
</dbReference>
<feature type="coiled-coil region" evidence="4">
    <location>
        <begin position="634"/>
        <end position="816"/>
    </location>
</feature>
<dbReference type="InterPro" id="IPR002110">
    <property type="entry name" value="Ankyrin_rpt"/>
</dbReference>
<dbReference type="GO" id="GO:0000976">
    <property type="term" value="F:transcription cis-regulatory region binding"/>
    <property type="evidence" value="ECO:0007669"/>
    <property type="project" value="TreeGrafter"/>
</dbReference>
<keyword evidence="4" id="KW-0175">Coiled coil</keyword>
<dbReference type="GO" id="GO:0005634">
    <property type="term" value="C:nucleus"/>
    <property type="evidence" value="ECO:0007669"/>
    <property type="project" value="TreeGrafter"/>
</dbReference>
<dbReference type="OrthoDB" id="341259at2759"/>
<dbReference type="SMART" id="SM00248">
    <property type="entry name" value="ANK"/>
    <property type="match status" value="6"/>
</dbReference>
<feature type="repeat" description="ANK" evidence="3">
    <location>
        <begin position="195"/>
        <end position="227"/>
    </location>
</feature>
<dbReference type="STRING" id="400727.A0A2T7NFU2"/>
<feature type="compositionally biased region" description="Basic and acidic residues" evidence="5">
    <location>
        <begin position="442"/>
        <end position="454"/>
    </location>
</feature>
<evidence type="ECO:0000256" key="5">
    <source>
        <dbReference type="SAM" id="MobiDB-lite"/>
    </source>
</evidence>
<dbReference type="SUPFAM" id="SSF48403">
    <property type="entry name" value="Ankyrin repeat"/>
    <property type="match status" value="1"/>
</dbReference>
<accession>A0A2T7NFU2</accession>
<keyword evidence="7" id="KW-1185">Reference proteome</keyword>
<reference evidence="6 7" key="1">
    <citation type="submission" date="2018-04" db="EMBL/GenBank/DDBJ databases">
        <title>The genome of golden apple snail Pomacea canaliculata provides insight into stress tolerance and invasive adaptation.</title>
        <authorList>
            <person name="Liu C."/>
            <person name="Liu B."/>
            <person name="Ren Y."/>
            <person name="Zhang Y."/>
            <person name="Wang H."/>
            <person name="Li S."/>
            <person name="Jiang F."/>
            <person name="Yin L."/>
            <person name="Zhang G."/>
            <person name="Qian W."/>
            <person name="Fan W."/>
        </authorList>
    </citation>
    <scope>NUCLEOTIDE SEQUENCE [LARGE SCALE GENOMIC DNA]</scope>
    <source>
        <strain evidence="6">SZHN2017</strain>
        <tissue evidence="6">Muscle</tissue>
    </source>
</reference>
<dbReference type="InterPro" id="IPR027267">
    <property type="entry name" value="AH/BAR_dom_sf"/>
</dbReference>
<feature type="repeat" description="ANK" evidence="3">
    <location>
        <begin position="129"/>
        <end position="161"/>
    </location>
</feature>
<evidence type="ECO:0000256" key="3">
    <source>
        <dbReference type="PROSITE-ProRule" id="PRU00023"/>
    </source>
</evidence>
<feature type="coiled-coil region" evidence="4">
    <location>
        <begin position="483"/>
        <end position="562"/>
    </location>
</feature>
<dbReference type="AlphaFoldDB" id="A0A2T7NFU2"/>
<dbReference type="PROSITE" id="PS50088">
    <property type="entry name" value="ANK_REPEAT"/>
    <property type="match status" value="5"/>
</dbReference>
<protein>
    <submittedName>
        <fullName evidence="6">Uncharacterized protein</fullName>
    </submittedName>
</protein>
<feature type="repeat" description="ANK" evidence="3">
    <location>
        <begin position="96"/>
        <end position="128"/>
    </location>
</feature>
<organism evidence="6 7">
    <name type="scientific">Pomacea canaliculata</name>
    <name type="common">Golden apple snail</name>
    <dbReference type="NCBI Taxonomy" id="400727"/>
    <lineage>
        <taxon>Eukaryota</taxon>
        <taxon>Metazoa</taxon>
        <taxon>Spiralia</taxon>
        <taxon>Lophotrochozoa</taxon>
        <taxon>Mollusca</taxon>
        <taxon>Gastropoda</taxon>
        <taxon>Caenogastropoda</taxon>
        <taxon>Architaenioglossa</taxon>
        <taxon>Ampullarioidea</taxon>
        <taxon>Ampullariidae</taxon>
        <taxon>Pomacea</taxon>
    </lineage>
</organism>
<dbReference type="InterPro" id="IPR036770">
    <property type="entry name" value="Ankyrin_rpt-contain_sf"/>
</dbReference>
<evidence type="ECO:0000313" key="7">
    <source>
        <dbReference type="Proteomes" id="UP000245119"/>
    </source>
</evidence>
<proteinExistence type="predicted"/>
<evidence type="ECO:0000256" key="1">
    <source>
        <dbReference type="ARBA" id="ARBA00022737"/>
    </source>
</evidence>
<comment type="caution">
    <text evidence="6">The sequence shown here is derived from an EMBL/GenBank/DDBJ whole genome shotgun (WGS) entry which is preliminary data.</text>
</comment>
<evidence type="ECO:0000256" key="4">
    <source>
        <dbReference type="SAM" id="Coils"/>
    </source>
</evidence>
<dbReference type="GO" id="GO:0045944">
    <property type="term" value="P:positive regulation of transcription by RNA polymerase II"/>
    <property type="evidence" value="ECO:0007669"/>
    <property type="project" value="TreeGrafter"/>
</dbReference>
<dbReference type="PANTHER" id="PTHR24193:SF121">
    <property type="entry name" value="ADA2A-CONTAINING COMPLEX COMPONENT 3, ISOFORM D"/>
    <property type="match status" value="1"/>
</dbReference>
<feature type="coiled-coil region" evidence="4">
    <location>
        <begin position="341"/>
        <end position="422"/>
    </location>
</feature>
<dbReference type="PROSITE" id="PS50297">
    <property type="entry name" value="ANK_REP_REGION"/>
    <property type="match status" value="5"/>
</dbReference>
<dbReference type="SUPFAM" id="SSF103657">
    <property type="entry name" value="BAR/IMD domain-like"/>
    <property type="match status" value="1"/>
</dbReference>